<sequence length="187" mass="21551">MEATTFIRNFIKYPDMIGAVWPSSKFLAKKMITDVNFENAKCIVEYGPGTGIFTNELIKNKKENTILLVLELNKELYNTLEEKYSNIKNVHIINDTAENVGMYVNQYGFECADYIISGLPFTAFPEELSKSILTNTLEILNKEGKFITFQYTLLKKNFMKKFFPSININFEMINIPPAFVFSCSKEK</sequence>
<evidence type="ECO:0000313" key="6">
    <source>
        <dbReference type="Proteomes" id="UP001078443"/>
    </source>
</evidence>
<evidence type="ECO:0000256" key="1">
    <source>
        <dbReference type="ARBA" id="ARBA00022603"/>
    </source>
</evidence>
<keyword evidence="3" id="KW-0949">S-adenosyl-L-methionine</keyword>
<keyword evidence="1 5" id="KW-0489">Methyltransferase</keyword>
<organism evidence="5 6">
    <name type="scientific">Clostridium aestuarii</name>
    <dbReference type="NCBI Taxonomy" id="338193"/>
    <lineage>
        <taxon>Bacteria</taxon>
        <taxon>Bacillati</taxon>
        <taxon>Bacillota</taxon>
        <taxon>Clostridia</taxon>
        <taxon>Eubacteriales</taxon>
        <taxon>Clostridiaceae</taxon>
        <taxon>Clostridium</taxon>
    </lineage>
</organism>
<name>A0ABT4D3G1_9CLOT</name>
<evidence type="ECO:0000256" key="3">
    <source>
        <dbReference type="ARBA" id="ARBA00022691"/>
    </source>
</evidence>
<protein>
    <submittedName>
        <fullName evidence="5">SAM-dependent methyltransferase</fullName>
    </submittedName>
</protein>
<dbReference type="GO" id="GO:0032259">
    <property type="term" value="P:methylation"/>
    <property type="evidence" value="ECO:0007669"/>
    <property type="project" value="UniProtKB-KW"/>
</dbReference>
<accession>A0ABT4D3G1</accession>
<dbReference type="Gene3D" id="3.40.50.150">
    <property type="entry name" value="Vaccinia Virus protein VP39"/>
    <property type="match status" value="1"/>
</dbReference>
<dbReference type="EMBL" id="JAPQER010000010">
    <property type="protein sequence ID" value="MCY6485773.1"/>
    <property type="molecule type" value="Genomic_DNA"/>
</dbReference>
<dbReference type="Proteomes" id="UP001078443">
    <property type="component" value="Unassembled WGS sequence"/>
</dbReference>
<keyword evidence="2" id="KW-0808">Transferase</keyword>
<dbReference type="GO" id="GO:0008168">
    <property type="term" value="F:methyltransferase activity"/>
    <property type="evidence" value="ECO:0007669"/>
    <property type="project" value="UniProtKB-KW"/>
</dbReference>
<evidence type="ECO:0000313" key="5">
    <source>
        <dbReference type="EMBL" id="MCY6485773.1"/>
    </source>
</evidence>
<reference evidence="5" key="1">
    <citation type="submission" date="2022-12" db="EMBL/GenBank/DDBJ databases">
        <authorList>
            <person name="Wang J."/>
        </authorList>
    </citation>
    <scope>NUCLEOTIDE SEQUENCE</scope>
    <source>
        <strain evidence="5">HY-45-18</strain>
    </source>
</reference>
<keyword evidence="4" id="KW-0694">RNA-binding</keyword>
<dbReference type="RefSeq" id="WP_268042409.1">
    <property type="nucleotide sequence ID" value="NZ_JAPQER010000010.1"/>
</dbReference>
<evidence type="ECO:0000256" key="4">
    <source>
        <dbReference type="ARBA" id="ARBA00022884"/>
    </source>
</evidence>
<dbReference type="InterPro" id="IPR001737">
    <property type="entry name" value="KsgA/Erm"/>
</dbReference>
<keyword evidence="6" id="KW-1185">Reference proteome</keyword>
<proteinExistence type="predicted"/>
<dbReference type="CDD" id="cd02440">
    <property type="entry name" value="AdoMet_MTases"/>
    <property type="match status" value="1"/>
</dbReference>
<dbReference type="InterPro" id="IPR029063">
    <property type="entry name" value="SAM-dependent_MTases_sf"/>
</dbReference>
<dbReference type="SUPFAM" id="SSF53335">
    <property type="entry name" value="S-adenosyl-L-methionine-dependent methyltransferases"/>
    <property type="match status" value="1"/>
</dbReference>
<comment type="caution">
    <text evidence="5">The sequence shown here is derived from an EMBL/GenBank/DDBJ whole genome shotgun (WGS) entry which is preliminary data.</text>
</comment>
<gene>
    <name evidence="5" type="ORF">OW763_15735</name>
</gene>
<dbReference type="Pfam" id="PF00398">
    <property type="entry name" value="RrnaAD"/>
    <property type="match status" value="1"/>
</dbReference>
<evidence type="ECO:0000256" key="2">
    <source>
        <dbReference type="ARBA" id="ARBA00022679"/>
    </source>
</evidence>